<keyword evidence="2" id="KW-1185">Reference proteome</keyword>
<dbReference type="EMBL" id="BFEA01000062">
    <property type="protein sequence ID" value="GBG65477.1"/>
    <property type="molecule type" value="Genomic_DNA"/>
</dbReference>
<organism evidence="1 2">
    <name type="scientific">Chara braunii</name>
    <name type="common">Braun's stonewort</name>
    <dbReference type="NCBI Taxonomy" id="69332"/>
    <lineage>
        <taxon>Eukaryota</taxon>
        <taxon>Viridiplantae</taxon>
        <taxon>Streptophyta</taxon>
        <taxon>Charophyceae</taxon>
        <taxon>Charales</taxon>
        <taxon>Characeae</taxon>
        <taxon>Chara</taxon>
    </lineage>
</organism>
<accession>A0A388K604</accession>
<dbReference type="Proteomes" id="UP000265515">
    <property type="component" value="Unassembled WGS sequence"/>
</dbReference>
<name>A0A388K604_CHABU</name>
<comment type="caution">
    <text evidence="1">The sequence shown here is derived from an EMBL/GenBank/DDBJ whole genome shotgun (WGS) entry which is preliminary data.</text>
</comment>
<evidence type="ECO:0000313" key="2">
    <source>
        <dbReference type="Proteomes" id="UP000265515"/>
    </source>
</evidence>
<proteinExistence type="predicted"/>
<protein>
    <submittedName>
        <fullName evidence="1">Uncharacterized protein</fullName>
    </submittedName>
</protein>
<dbReference type="Gramene" id="GBG65477">
    <property type="protein sequence ID" value="GBG65477"/>
    <property type="gene ID" value="CBR_g51072"/>
</dbReference>
<dbReference type="AlphaFoldDB" id="A0A388K604"/>
<sequence length="326" mass="34604">MTGDVVKEEFGGVLGLAGGGERDEMGALGKAANKDIDAITTMVDRGETADEVHGDRLPTVGRYGERLEFASLSLVGGIDGLAIRARTDVGFDVQGARASRGNGRYCQRFSGNRGVRQSWRRGVSQELGTETTDGRDAKTASSFDVDVEEMVDEGVVRDSVKVVEFGIGSGEVRVGGVAMDEAMLERLGKLDMRRGSEDFLRGFVIGSAREGISNTIGLVGSMADGEGKLGKKIQPAGLTRGDILFGKGTGDDGVVGANGEVLAIEVMALYFKGIDDSDEFLLIGGIVHLNSDKLLVRECDRVLTGKCFRLRGGIFDSRGVVREMLG</sequence>
<gene>
    <name evidence="1" type="ORF">CBR_g51072</name>
</gene>
<evidence type="ECO:0000313" key="1">
    <source>
        <dbReference type="EMBL" id="GBG65477.1"/>
    </source>
</evidence>
<reference evidence="1 2" key="1">
    <citation type="journal article" date="2018" name="Cell">
        <title>The Chara Genome: Secondary Complexity and Implications for Plant Terrestrialization.</title>
        <authorList>
            <person name="Nishiyama T."/>
            <person name="Sakayama H."/>
            <person name="Vries J.D."/>
            <person name="Buschmann H."/>
            <person name="Saint-Marcoux D."/>
            <person name="Ullrich K.K."/>
            <person name="Haas F.B."/>
            <person name="Vanderstraeten L."/>
            <person name="Becker D."/>
            <person name="Lang D."/>
            <person name="Vosolsobe S."/>
            <person name="Rombauts S."/>
            <person name="Wilhelmsson P.K.I."/>
            <person name="Janitza P."/>
            <person name="Kern R."/>
            <person name="Heyl A."/>
            <person name="Rumpler F."/>
            <person name="Villalobos L.I.A.C."/>
            <person name="Clay J.M."/>
            <person name="Skokan R."/>
            <person name="Toyoda A."/>
            <person name="Suzuki Y."/>
            <person name="Kagoshima H."/>
            <person name="Schijlen E."/>
            <person name="Tajeshwar N."/>
            <person name="Catarino B."/>
            <person name="Hetherington A.J."/>
            <person name="Saltykova A."/>
            <person name="Bonnot C."/>
            <person name="Breuninger H."/>
            <person name="Symeonidi A."/>
            <person name="Radhakrishnan G.V."/>
            <person name="Van Nieuwerburgh F."/>
            <person name="Deforce D."/>
            <person name="Chang C."/>
            <person name="Karol K.G."/>
            <person name="Hedrich R."/>
            <person name="Ulvskov P."/>
            <person name="Glockner G."/>
            <person name="Delwiche C.F."/>
            <person name="Petrasek J."/>
            <person name="Van de Peer Y."/>
            <person name="Friml J."/>
            <person name="Beilby M."/>
            <person name="Dolan L."/>
            <person name="Kohara Y."/>
            <person name="Sugano S."/>
            <person name="Fujiyama A."/>
            <person name="Delaux P.-M."/>
            <person name="Quint M."/>
            <person name="TheiBen G."/>
            <person name="Hagemann M."/>
            <person name="Harholt J."/>
            <person name="Dunand C."/>
            <person name="Zachgo S."/>
            <person name="Langdale J."/>
            <person name="Maumus F."/>
            <person name="Straeten D.V.D."/>
            <person name="Gould S.B."/>
            <person name="Rensing S.A."/>
        </authorList>
    </citation>
    <scope>NUCLEOTIDE SEQUENCE [LARGE SCALE GENOMIC DNA]</scope>
    <source>
        <strain evidence="1 2">S276</strain>
    </source>
</reference>